<evidence type="ECO:0000256" key="1">
    <source>
        <dbReference type="ARBA" id="ARBA00012528"/>
    </source>
</evidence>
<dbReference type="RefSeq" id="WP_145239957.1">
    <property type="nucleotide sequence ID" value="NZ_CP036273.1"/>
</dbReference>
<dbReference type="InterPro" id="IPR000253">
    <property type="entry name" value="FHA_dom"/>
</dbReference>
<gene>
    <name evidence="5" type="primary">pleD_2</name>
    <name evidence="5" type="ORF">ETAA1_31560</name>
</gene>
<dbReference type="GO" id="GO:0052621">
    <property type="term" value="F:diguanylate cyclase activity"/>
    <property type="evidence" value="ECO:0007669"/>
    <property type="project" value="UniProtKB-EC"/>
</dbReference>
<dbReference type="PROSITE" id="PS50887">
    <property type="entry name" value="GGDEF"/>
    <property type="match status" value="1"/>
</dbReference>
<dbReference type="CDD" id="cd01949">
    <property type="entry name" value="GGDEF"/>
    <property type="match status" value="1"/>
</dbReference>
<sequence>MAEKVTDTWISTPKRLLSAARDACLVHIYPTGTAMGSRYPLRDKPLVVGRGDDCDVRITDNSVSRRHARIEHATDGFFVNDLGSTNGTFVNDRPLDGPTELHDGDYLRVGNCIYRYLAGGNIEAEYHEEIYRLTIQDGLTRVHNQRALGEFLDREVARSQRHHRPLSVLMFDIDKFKGINDTHGHLCGDFVLRELAARVNDTVRKEDLFARSGGEEFCLVLVETGCEEAYRAGERVRALVEAHAFRFETTPIRLTISVGVATTAGDPDITPAALLKQADDRLYQAKRGGRNRVCC</sequence>
<protein>
    <recommendedName>
        <fullName evidence="1">diguanylate cyclase</fullName>
        <ecNumber evidence="1">2.7.7.65</ecNumber>
    </recommendedName>
</protein>
<keyword evidence="6" id="KW-1185">Reference proteome</keyword>
<dbReference type="SMART" id="SM00267">
    <property type="entry name" value="GGDEF"/>
    <property type="match status" value="1"/>
</dbReference>
<dbReference type="PROSITE" id="PS50006">
    <property type="entry name" value="FHA_DOMAIN"/>
    <property type="match status" value="1"/>
</dbReference>
<dbReference type="PANTHER" id="PTHR45138:SF9">
    <property type="entry name" value="DIGUANYLATE CYCLASE DGCM-RELATED"/>
    <property type="match status" value="1"/>
</dbReference>
<dbReference type="Pfam" id="PF00990">
    <property type="entry name" value="GGDEF"/>
    <property type="match status" value="1"/>
</dbReference>
<evidence type="ECO:0000313" key="5">
    <source>
        <dbReference type="EMBL" id="QDU21191.1"/>
    </source>
</evidence>
<dbReference type="SUPFAM" id="SSF49879">
    <property type="entry name" value="SMAD/FHA domain"/>
    <property type="match status" value="1"/>
</dbReference>
<feature type="domain" description="GGDEF" evidence="4">
    <location>
        <begin position="164"/>
        <end position="295"/>
    </location>
</feature>
<dbReference type="GO" id="GO:0043709">
    <property type="term" value="P:cell adhesion involved in single-species biofilm formation"/>
    <property type="evidence" value="ECO:0007669"/>
    <property type="project" value="TreeGrafter"/>
</dbReference>
<dbReference type="FunFam" id="3.30.70.270:FF:000001">
    <property type="entry name" value="Diguanylate cyclase domain protein"/>
    <property type="match status" value="1"/>
</dbReference>
<dbReference type="AlphaFoldDB" id="A0A517XUL1"/>
<dbReference type="EMBL" id="CP036273">
    <property type="protein sequence ID" value="QDU21191.1"/>
    <property type="molecule type" value="Genomic_DNA"/>
</dbReference>
<name>A0A517XUL1_9BACT</name>
<accession>A0A517XUL1</accession>
<dbReference type="GO" id="GO:0005886">
    <property type="term" value="C:plasma membrane"/>
    <property type="evidence" value="ECO:0007669"/>
    <property type="project" value="TreeGrafter"/>
</dbReference>
<dbReference type="InterPro" id="IPR000160">
    <property type="entry name" value="GGDEF_dom"/>
</dbReference>
<dbReference type="CDD" id="cd00060">
    <property type="entry name" value="FHA"/>
    <property type="match status" value="1"/>
</dbReference>
<dbReference type="GO" id="GO:1902201">
    <property type="term" value="P:negative regulation of bacterial-type flagellum-dependent cell motility"/>
    <property type="evidence" value="ECO:0007669"/>
    <property type="project" value="TreeGrafter"/>
</dbReference>
<dbReference type="SUPFAM" id="SSF55073">
    <property type="entry name" value="Nucleotide cyclase"/>
    <property type="match status" value="1"/>
</dbReference>
<dbReference type="NCBIfam" id="TIGR00254">
    <property type="entry name" value="GGDEF"/>
    <property type="match status" value="1"/>
</dbReference>
<feature type="domain" description="FHA" evidence="3">
    <location>
        <begin position="46"/>
        <end position="95"/>
    </location>
</feature>
<comment type="catalytic activity">
    <reaction evidence="2">
        <text>2 GTP = 3',3'-c-di-GMP + 2 diphosphate</text>
        <dbReference type="Rhea" id="RHEA:24898"/>
        <dbReference type="ChEBI" id="CHEBI:33019"/>
        <dbReference type="ChEBI" id="CHEBI:37565"/>
        <dbReference type="ChEBI" id="CHEBI:58805"/>
        <dbReference type="EC" id="2.7.7.65"/>
    </reaction>
</comment>
<dbReference type="InterPro" id="IPR050469">
    <property type="entry name" value="Diguanylate_Cyclase"/>
</dbReference>
<dbReference type="InterPro" id="IPR029787">
    <property type="entry name" value="Nucleotide_cyclase"/>
</dbReference>
<evidence type="ECO:0000259" key="4">
    <source>
        <dbReference type="PROSITE" id="PS50887"/>
    </source>
</evidence>
<proteinExistence type="predicted"/>
<dbReference type="Gene3D" id="3.30.70.270">
    <property type="match status" value="1"/>
</dbReference>
<dbReference type="OrthoDB" id="244535at2"/>
<dbReference type="Pfam" id="PF00498">
    <property type="entry name" value="FHA"/>
    <property type="match status" value="1"/>
</dbReference>
<dbReference type="Gene3D" id="2.60.200.20">
    <property type="match status" value="1"/>
</dbReference>
<reference evidence="5 6" key="1">
    <citation type="submission" date="2019-02" db="EMBL/GenBank/DDBJ databases">
        <title>Deep-cultivation of Planctomycetes and their phenomic and genomic characterization uncovers novel biology.</title>
        <authorList>
            <person name="Wiegand S."/>
            <person name="Jogler M."/>
            <person name="Boedeker C."/>
            <person name="Pinto D."/>
            <person name="Vollmers J."/>
            <person name="Rivas-Marin E."/>
            <person name="Kohn T."/>
            <person name="Peeters S.H."/>
            <person name="Heuer A."/>
            <person name="Rast P."/>
            <person name="Oberbeckmann S."/>
            <person name="Bunk B."/>
            <person name="Jeske O."/>
            <person name="Meyerdierks A."/>
            <person name="Storesund J.E."/>
            <person name="Kallscheuer N."/>
            <person name="Luecker S."/>
            <person name="Lage O.M."/>
            <person name="Pohl T."/>
            <person name="Merkel B.J."/>
            <person name="Hornburger P."/>
            <person name="Mueller R.-W."/>
            <person name="Bruemmer F."/>
            <person name="Labrenz M."/>
            <person name="Spormann A.M."/>
            <person name="Op den Camp H."/>
            <person name="Overmann J."/>
            <person name="Amann R."/>
            <person name="Jetten M.S.M."/>
            <person name="Mascher T."/>
            <person name="Medema M.H."/>
            <person name="Devos D.P."/>
            <person name="Kaster A.-K."/>
            <person name="Ovreas L."/>
            <person name="Rohde M."/>
            <person name="Galperin M.Y."/>
            <person name="Jogler C."/>
        </authorList>
    </citation>
    <scope>NUCLEOTIDE SEQUENCE [LARGE SCALE GENOMIC DNA]</scope>
    <source>
        <strain evidence="5 6">ETA_A1</strain>
    </source>
</reference>
<dbReference type="Proteomes" id="UP000319576">
    <property type="component" value="Chromosome"/>
</dbReference>
<dbReference type="InterPro" id="IPR008984">
    <property type="entry name" value="SMAD_FHA_dom_sf"/>
</dbReference>
<dbReference type="InterPro" id="IPR043128">
    <property type="entry name" value="Rev_trsase/Diguanyl_cyclase"/>
</dbReference>
<dbReference type="PANTHER" id="PTHR45138">
    <property type="entry name" value="REGULATORY COMPONENTS OF SENSORY TRANSDUCTION SYSTEM"/>
    <property type="match status" value="1"/>
</dbReference>
<evidence type="ECO:0000259" key="3">
    <source>
        <dbReference type="PROSITE" id="PS50006"/>
    </source>
</evidence>
<dbReference type="KEGG" id="uli:ETAA1_31560"/>
<dbReference type="SMART" id="SM00240">
    <property type="entry name" value="FHA"/>
    <property type="match status" value="1"/>
</dbReference>
<evidence type="ECO:0000313" key="6">
    <source>
        <dbReference type="Proteomes" id="UP000319576"/>
    </source>
</evidence>
<organism evidence="5 6">
    <name type="scientific">Urbifossiella limnaea</name>
    <dbReference type="NCBI Taxonomy" id="2528023"/>
    <lineage>
        <taxon>Bacteria</taxon>
        <taxon>Pseudomonadati</taxon>
        <taxon>Planctomycetota</taxon>
        <taxon>Planctomycetia</taxon>
        <taxon>Gemmatales</taxon>
        <taxon>Gemmataceae</taxon>
        <taxon>Urbifossiella</taxon>
    </lineage>
</organism>
<dbReference type="EC" id="2.7.7.65" evidence="1"/>
<evidence type="ECO:0000256" key="2">
    <source>
        <dbReference type="ARBA" id="ARBA00034247"/>
    </source>
</evidence>